<evidence type="ECO:0000256" key="1">
    <source>
        <dbReference type="SAM" id="MobiDB-lite"/>
    </source>
</evidence>
<evidence type="ECO:0000259" key="3">
    <source>
        <dbReference type="Pfam" id="PF13462"/>
    </source>
</evidence>
<feature type="compositionally biased region" description="Basic and acidic residues" evidence="1">
    <location>
        <begin position="12"/>
        <end position="27"/>
    </location>
</feature>
<dbReference type="InterPro" id="IPR036249">
    <property type="entry name" value="Thioredoxin-like_sf"/>
</dbReference>
<dbReference type="Proteomes" id="UP000190539">
    <property type="component" value="Unassembled WGS sequence"/>
</dbReference>
<accession>A0A1V4A7C2</accession>
<keyword evidence="2" id="KW-1133">Transmembrane helix</keyword>
<organism evidence="4 5">
    <name type="scientific">Streptomyces tsukubensis</name>
    <dbReference type="NCBI Taxonomy" id="83656"/>
    <lineage>
        <taxon>Bacteria</taxon>
        <taxon>Bacillati</taxon>
        <taxon>Actinomycetota</taxon>
        <taxon>Actinomycetes</taxon>
        <taxon>Kitasatosporales</taxon>
        <taxon>Streptomycetaceae</taxon>
        <taxon>Streptomyces</taxon>
    </lineage>
</organism>
<sequence length="275" mass="29554">MSQRNTQSAKTAARERMRAERERQVKKEKTKRQIIVGGSVVVVLAIAAGVGWAVTQNNGSSGSSDHWASAADQKLVKPANTSGKDGTTVVIGKESAEKTLQMYEDPRCPVCAQFEQAVGPTIDKAVEDGTYKIQYIGATFLDDNLKGEGSKNALSAQGAALNVSADAFLQYKKAMYAKENHPDETTDGFKSDATLIKIANQVPALKDNKAFQKDVKKGTYDKWALTMSKKFDDSKGVNGTPTLMMDGKKLTSPGSDNAPGSVEEFNNALDPILKG</sequence>
<dbReference type="STRING" id="83656.B1H18_17900"/>
<feature type="region of interest" description="Disordered" evidence="1">
    <location>
        <begin position="237"/>
        <end position="266"/>
    </location>
</feature>
<dbReference type="SUPFAM" id="SSF52833">
    <property type="entry name" value="Thioredoxin-like"/>
    <property type="match status" value="1"/>
</dbReference>
<dbReference type="Pfam" id="PF13462">
    <property type="entry name" value="Thioredoxin_4"/>
    <property type="match status" value="1"/>
</dbReference>
<evidence type="ECO:0000313" key="4">
    <source>
        <dbReference type="EMBL" id="OON77613.1"/>
    </source>
</evidence>
<proteinExistence type="predicted"/>
<keyword evidence="5" id="KW-1185">Reference proteome</keyword>
<dbReference type="RefSeq" id="WP_077969160.1">
    <property type="nucleotide sequence ID" value="NZ_CP045178.1"/>
</dbReference>
<keyword evidence="2" id="KW-0812">Transmembrane</keyword>
<feature type="compositionally biased region" description="Polar residues" evidence="1">
    <location>
        <begin position="1"/>
        <end position="10"/>
    </location>
</feature>
<evidence type="ECO:0000256" key="2">
    <source>
        <dbReference type="SAM" id="Phobius"/>
    </source>
</evidence>
<dbReference type="Gene3D" id="3.40.30.10">
    <property type="entry name" value="Glutaredoxin"/>
    <property type="match status" value="1"/>
</dbReference>
<reference evidence="4 5" key="1">
    <citation type="submission" date="2017-02" db="EMBL/GenBank/DDBJ databases">
        <title>Draft Genome Sequence of Streptomyces tsukubaensis F601, a Producer of the immunosuppressant tacrolimus FK506.</title>
        <authorList>
            <person name="Zong G."/>
            <person name="Zhong C."/>
            <person name="Fu J."/>
            <person name="Qin R."/>
            <person name="Cao G."/>
        </authorList>
    </citation>
    <scope>NUCLEOTIDE SEQUENCE [LARGE SCALE GENOMIC DNA]</scope>
    <source>
        <strain evidence="4 5">F601</strain>
    </source>
</reference>
<dbReference type="AlphaFoldDB" id="A0A1V4A7C2"/>
<gene>
    <name evidence="4" type="ORF">B1H18_17900</name>
</gene>
<dbReference type="InterPro" id="IPR012336">
    <property type="entry name" value="Thioredoxin-like_fold"/>
</dbReference>
<name>A0A1V4A7C2_9ACTN</name>
<dbReference type="OrthoDB" id="4135024at2"/>
<evidence type="ECO:0000313" key="5">
    <source>
        <dbReference type="Proteomes" id="UP000190539"/>
    </source>
</evidence>
<feature type="region of interest" description="Disordered" evidence="1">
    <location>
        <begin position="1"/>
        <end position="29"/>
    </location>
</feature>
<comment type="caution">
    <text evidence="4">The sequence shown here is derived from an EMBL/GenBank/DDBJ whole genome shotgun (WGS) entry which is preliminary data.</text>
</comment>
<feature type="domain" description="Thioredoxin-like fold" evidence="3">
    <location>
        <begin position="85"/>
        <end position="257"/>
    </location>
</feature>
<dbReference type="EMBL" id="MVFC01000014">
    <property type="protein sequence ID" value="OON77613.1"/>
    <property type="molecule type" value="Genomic_DNA"/>
</dbReference>
<keyword evidence="2" id="KW-0472">Membrane</keyword>
<protein>
    <submittedName>
        <fullName evidence="4">Disulfide bond formation protein DsbA</fullName>
    </submittedName>
</protein>
<feature type="transmembrane region" description="Helical" evidence="2">
    <location>
        <begin position="34"/>
        <end position="54"/>
    </location>
</feature>